<dbReference type="GO" id="GO:0000245">
    <property type="term" value="P:spliceosomal complex assembly"/>
    <property type="evidence" value="ECO:0007669"/>
    <property type="project" value="TreeGrafter"/>
</dbReference>
<evidence type="ECO:0000256" key="3">
    <source>
        <dbReference type="ARBA" id="ARBA00022679"/>
    </source>
</evidence>
<dbReference type="PANTHER" id="PTHR47634">
    <property type="entry name" value="PROTEIN KINASE DOMAIN-CONTAINING PROTEIN-RELATED"/>
    <property type="match status" value="1"/>
</dbReference>
<reference evidence="10" key="1">
    <citation type="journal article" date="2013" name="Genetics">
        <title>The draft genome and transcriptome of Panagrellus redivivus are shaped by the harsh demands of a free-living lifestyle.</title>
        <authorList>
            <person name="Srinivasan J."/>
            <person name="Dillman A.R."/>
            <person name="Macchietto M.G."/>
            <person name="Heikkinen L."/>
            <person name="Lakso M."/>
            <person name="Fracchia K.M."/>
            <person name="Antoshechkin I."/>
            <person name="Mortazavi A."/>
            <person name="Wong G."/>
            <person name="Sternberg P.W."/>
        </authorList>
    </citation>
    <scope>NUCLEOTIDE SEQUENCE [LARGE SCALE GENOMIC DNA]</scope>
    <source>
        <strain evidence="10">MT8872</strain>
    </source>
</reference>
<dbReference type="InterPro" id="IPR008271">
    <property type="entry name" value="Ser/Thr_kinase_AS"/>
</dbReference>
<dbReference type="SUPFAM" id="SSF56112">
    <property type="entry name" value="Protein kinase-like (PK-like)"/>
    <property type="match status" value="1"/>
</dbReference>
<evidence type="ECO:0000256" key="8">
    <source>
        <dbReference type="ARBA" id="ARBA00048679"/>
    </source>
</evidence>
<keyword evidence="5" id="KW-0418">Kinase</keyword>
<keyword evidence="10" id="KW-1185">Reference proteome</keyword>
<protein>
    <recommendedName>
        <fullName evidence="1">non-specific serine/threonine protein kinase</fullName>
        <ecNumber evidence="1">2.7.11.1</ecNumber>
    </recommendedName>
</protein>
<dbReference type="Proteomes" id="UP000492821">
    <property type="component" value="Unassembled WGS sequence"/>
</dbReference>
<dbReference type="PROSITE" id="PS50011">
    <property type="entry name" value="PROTEIN_KINASE_DOM"/>
    <property type="match status" value="1"/>
</dbReference>
<evidence type="ECO:0000256" key="6">
    <source>
        <dbReference type="ARBA" id="ARBA00022840"/>
    </source>
</evidence>
<evidence type="ECO:0000313" key="10">
    <source>
        <dbReference type="Proteomes" id="UP000492821"/>
    </source>
</evidence>
<dbReference type="EC" id="2.7.11.1" evidence="1"/>
<evidence type="ECO:0000256" key="5">
    <source>
        <dbReference type="ARBA" id="ARBA00022777"/>
    </source>
</evidence>
<accession>A0A7E4ZQ17</accession>
<comment type="catalytic activity">
    <reaction evidence="7">
        <text>L-threonyl-[protein] + ATP = O-phospho-L-threonyl-[protein] + ADP + H(+)</text>
        <dbReference type="Rhea" id="RHEA:46608"/>
        <dbReference type="Rhea" id="RHEA-COMP:11060"/>
        <dbReference type="Rhea" id="RHEA-COMP:11605"/>
        <dbReference type="ChEBI" id="CHEBI:15378"/>
        <dbReference type="ChEBI" id="CHEBI:30013"/>
        <dbReference type="ChEBI" id="CHEBI:30616"/>
        <dbReference type="ChEBI" id="CHEBI:61977"/>
        <dbReference type="ChEBI" id="CHEBI:456216"/>
        <dbReference type="EC" id="2.7.11.1"/>
    </reaction>
</comment>
<evidence type="ECO:0000256" key="2">
    <source>
        <dbReference type="ARBA" id="ARBA00022527"/>
    </source>
</evidence>
<dbReference type="Gene3D" id="3.30.200.20">
    <property type="entry name" value="Phosphorylase Kinase, domain 1"/>
    <property type="match status" value="1"/>
</dbReference>
<keyword evidence="4" id="KW-0547">Nucleotide-binding</keyword>
<evidence type="ECO:0000256" key="7">
    <source>
        <dbReference type="ARBA" id="ARBA00047899"/>
    </source>
</evidence>
<keyword evidence="6" id="KW-0067">ATP-binding</keyword>
<dbReference type="GO" id="GO:0005524">
    <property type="term" value="F:ATP binding"/>
    <property type="evidence" value="ECO:0007669"/>
    <property type="project" value="UniProtKB-KW"/>
</dbReference>
<dbReference type="InterPro" id="IPR000719">
    <property type="entry name" value="Prot_kinase_dom"/>
</dbReference>
<dbReference type="GO" id="GO:0004674">
    <property type="term" value="F:protein serine/threonine kinase activity"/>
    <property type="evidence" value="ECO:0007669"/>
    <property type="project" value="UniProtKB-KW"/>
</dbReference>
<dbReference type="WBParaSite" id="Pan_g10292.t1">
    <property type="protein sequence ID" value="Pan_g10292.t1"/>
    <property type="gene ID" value="Pan_g10292"/>
</dbReference>
<dbReference type="Pfam" id="PF00069">
    <property type="entry name" value="Pkinase"/>
    <property type="match status" value="2"/>
</dbReference>
<feature type="domain" description="Protein kinase" evidence="9">
    <location>
        <begin position="53"/>
        <end position="437"/>
    </location>
</feature>
<evidence type="ECO:0000256" key="1">
    <source>
        <dbReference type="ARBA" id="ARBA00012513"/>
    </source>
</evidence>
<organism evidence="10 11">
    <name type="scientific">Panagrellus redivivus</name>
    <name type="common">Microworm</name>
    <dbReference type="NCBI Taxonomy" id="6233"/>
    <lineage>
        <taxon>Eukaryota</taxon>
        <taxon>Metazoa</taxon>
        <taxon>Ecdysozoa</taxon>
        <taxon>Nematoda</taxon>
        <taxon>Chromadorea</taxon>
        <taxon>Rhabditida</taxon>
        <taxon>Tylenchina</taxon>
        <taxon>Panagrolaimomorpha</taxon>
        <taxon>Panagrolaimoidea</taxon>
        <taxon>Panagrolaimidae</taxon>
        <taxon>Panagrellus</taxon>
    </lineage>
</organism>
<sequence>MPKKYKRRIKKAPTDVVGLYMDLQRQQEYPREYGTDLRHFHLSLEIGDEMLNYFVIRKAGYGHSSIVWLCFDKSVRKFRALKVMKHGVAYNRELKMLTTVRQHDDKPGSDKVVMLLNAFPFGSPMHYVMVFEPLGMSLLALMQRSHSGFEIPVVKKLLQHTLEGLHFLHTEIGCIHSDIKPENIMISVSERSFYLETQKVVERKYNGLGMRASNAPKGRPILSKKSKDFFQTILGLCPESSDEPLNQYEMPHDGSPAQFLRYRHLVQRRAVATELLNPSTVFKIGDLGNAMQIVCNLATFEYRPPENIFLMELSGTFDIWGIAATALETVLQDIIFRPIDDEREQNNRKLYQRMLDILGDYDGSAFADTPAYQEMETELRPSEAIHQSSVDNIRQHLLTYGFKYDEIDELSQLLSCLFVFDGKKRFTAAQALSHKFFAD</sequence>
<dbReference type="InterPro" id="IPR011009">
    <property type="entry name" value="Kinase-like_dom_sf"/>
</dbReference>
<comment type="catalytic activity">
    <reaction evidence="8">
        <text>L-seryl-[protein] + ATP = O-phospho-L-seryl-[protein] + ADP + H(+)</text>
        <dbReference type="Rhea" id="RHEA:17989"/>
        <dbReference type="Rhea" id="RHEA-COMP:9863"/>
        <dbReference type="Rhea" id="RHEA-COMP:11604"/>
        <dbReference type="ChEBI" id="CHEBI:15378"/>
        <dbReference type="ChEBI" id="CHEBI:29999"/>
        <dbReference type="ChEBI" id="CHEBI:30616"/>
        <dbReference type="ChEBI" id="CHEBI:83421"/>
        <dbReference type="ChEBI" id="CHEBI:456216"/>
        <dbReference type="EC" id="2.7.11.1"/>
    </reaction>
</comment>
<keyword evidence="2" id="KW-0723">Serine/threonine-protein kinase</keyword>
<keyword evidence="3" id="KW-0808">Transferase</keyword>
<name>A0A7E4ZQ17_PANRE</name>
<evidence type="ECO:0000259" key="9">
    <source>
        <dbReference type="PROSITE" id="PS50011"/>
    </source>
</evidence>
<dbReference type="AlphaFoldDB" id="A0A7E4ZQ17"/>
<reference evidence="11" key="2">
    <citation type="submission" date="2020-10" db="UniProtKB">
        <authorList>
            <consortium name="WormBaseParasite"/>
        </authorList>
    </citation>
    <scope>IDENTIFICATION</scope>
</reference>
<dbReference type="SMART" id="SM00220">
    <property type="entry name" value="S_TKc"/>
    <property type="match status" value="1"/>
</dbReference>
<dbReference type="InterPro" id="IPR051334">
    <property type="entry name" value="SRPK"/>
</dbReference>
<dbReference type="PANTHER" id="PTHR47634:SF9">
    <property type="entry name" value="PROTEIN KINASE DOMAIN-CONTAINING PROTEIN-RELATED"/>
    <property type="match status" value="1"/>
</dbReference>
<dbReference type="GO" id="GO:0050684">
    <property type="term" value="P:regulation of mRNA processing"/>
    <property type="evidence" value="ECO:0007669"/>
    <property type="project" value="TreeGrafter"/>
</dbReference>
<dbReference type="PROSITE" id="PS00108">
    <property type="entry name" value="PROTEIN_KINASE_ST"/>
    <property type="match status" value="1"/>
</dbReference>
<evidence type="ECO:0000313" key="11">
    <source>
        <dbReference type="WBParaSite" id="Pan_g10292.t1"/>
    </source>
</evidence>
<evidence type="ECO:0000256" key="4">
    <source>
        <dbReference type="ARBA" id="ARBA00022741"/>
    </source>
</evidence>
<dbReference type="Gene3D" id="1.10.510.10">
    <property type="entry name" value="Transferase(Phosphotransferase) domain 1"/>
    <property type="match status" value="2"/>
</dbReference>
<proteinExistence type="predicted"/>